<evidence type="ECO:0000313" key="1">
    <source>
        <dbReference type="EMBL" id="MCQ4084025.1"/>
    </source>
</evidence>
<reference evidence="1" key="1">
    <citation type="submission" date="2022-06" db="EMBL/GenBank/DDBJ databases">
        <title>Draft genome sequence of Streptomyces sp. RB6PN25 isolated from peat swamp forest in Thailand.</title>
        <authorList>
            <person name="Duangmal K."/>
            <person name="Klaysubun C."/>
        </authorList>
    </citation>
    <scope>NUCLEOTIDE SEQUENCE</scope>
    <source>
        <strain evidence="1">RB6PN25</strain>
    </source>
</reference>
<dbReference type="EMBL" id="JANFNG010000029">
    <property type="protein sequence ID" value="MCQ4084025.1"/>
    <property type="molecule type" value="Genomic_DNA"/>
</dbReference>
<dbReference type="Proteomes" id="UP001057702">
    <property type="component" value="Unassembled WGS sequence"/>
</dbReference>
<proteinExistence type="predicted"/>
<name>A0ABT1Q3V0_9ACTN</name>
<gene>
    <name evidence="1" type="ORF">NGB36_26440</name>
</gene>
<evidence type="ECO:0000313" key="2">
    <source>
        <dbReference type="Proteomes" id="UP001057702"/>
    </source>
</evidence>
<protein>
    <submittedName>
        <fullName evidence="1">Uncharacterized protein</fullName>
    </submittedName>
</protein>
<dbReference type="RefSeq" id="WP_255923069.1">
    <property type="nucleotide sequence ID" value="NZ_JANFNG010000029.1"/>
</dbReference>
<accession>A0ABT1Q3V0</accession>
<organism evidence="1 2">
    <name type="scientific">Streptomyces humicola</name>
    <dbReference type="NCBI Taxonomy" id="2953240"/>
    <lineage>
        <taxon>Bacteria</taxon>
        <taxon>Bacillati</taxon>
        <taxon>Actinomycetota</taxon>
        <taxon>Actinomycetes</taxon>
        <taxon>Kitasatosporales</taxon>
        <taxon>Streptomycetaceae</taxon>
        <taxon>Streptomyces</taxon>
    </lineage>
</organism>
<sequence>MFAAYLAAWDTAISGREQTQRGTQTVRSSTRTGRTLWTVCAPSADPSPAAAIRLPVLLEPELDLGDELGELVNVRARRGEDWTGGEHLTDIRRALAPGELDRDPRDQHGADEPRFAVVVAQLVLAKHRDIL</sequence>
<keyword evidence="2" id="KW-1185">Reference proteome</keyword>
<comment type="caution">
    <text evidence="1">The sequence shown here is derived from an EMBL/GenBank/DDBJ whole genome shotgun (WGS) entry which is preliminary data.</text>
</comment>